<comment type="caution">
    <text evidence="3">The sequence shown here is derived from an EMBL/GenBank/DDBJ whole genome shotgun (WGS) entry which is preliminary data.</text>
</comment>
<dbReference type="InterPro" id="IPR050223">
    <property type="entry name" value="D-isomer_2-hydroxyacid_DH"/>
</dbReference>
<organism evidence="3 4">
    <name type="scientific">Maudiozyma barnettii</name>
    <dbReference type="NCBI Taxonomy" id="61262"/>
    <lineage>
        <taxon>Eukaryota</taxon>
        <taxon>Fungi</taxon>
        <taxon>Dikarya</taxon>
        <taxon>Ascomycota</taxon>
        <taxon>Saccharomycotina</taxon>
        <taxon>Saccharomycetes</taxon>
        <taxon>Saccharomycetales</taxon>
        <taxon>Saccharomycetaceae</taxon>
        <taxon>Maudiozyma</taxon>
    </lineage>
</organism>
<accession>A0A8H2VCG6</accession>
<dbReference type="PANTHER" id="PTHR10996:SF279">
    <property type="entry name" value="2-HYDROXYACID DEHYDROGENASE YPL113C-RELATED"/>
    <property type="match status" value="1"/>
</dbReference>
<proteinExistence type="predicted"/>
<dbReference type="GO" id="GO:0030267">
    <property type="term" value="F:glyoxylate reductase (NADPH) activity"/>
    <property type="evidence" value="ECO:0007669"/>
    <property type="project" value="TreeGrafter"/>
</dbReference>
<dbReference type="Pfam" id="PF02826">
    <property type="entry name" value="2-Hacid_dh_C"/>
    <property type="match status" value="1"/>
</dbReference>
<keyword evidence="1" id="KW-0560">Oxidoreductase</keyword>
<dbReference type="AlphaFoldDB" id="A0A8H2VCG6"/>
<dbReference type="GO" id="GO:0005829">
    <property type="term" value="C:cytosol"/>
    <property type="evidence" value="ECO:0007669"/>
    <property type="project" value="TreeGrafter"/>
</dbReference>
<dbReference type="PANTHER" id="PTHR10996">
    <property type="entry name" value="2-HYDROXYACID DEHYDROGENASE-RELATED"/>
    <property type="match status" value="1"/>
</dbReference>
<reference evidence="3 4" key="1">
    <citation type="submission" date="2020-05" db="EMBL/GenBank/DDBJ databases">
        <authorList>
            <person name="Casaregola S."/>
            <person name="Devillers H."/>
            <person name="Grondin C."/>
        </authorList>
    </citation>
    <scope>NUCLEOTIDE SEQUENCE [LARGE SCALE GENOMIC DNA]</scope>
    <source>
        <strain evidence="3 4">CLIB 1767</strain>
    </source>
</reference>
<evidence type="ECO:0000259" key="2">
    <source>
        <dbReference type="Pfam" id="PF02826"/>
    </source>
</evidence>
<name>A0A8H2VCG6_9SACH</name>
<dbReference type="InterPro" id="IPR036291">
    <property type="entry name" value="NAD(P)-bd_dom_sf"/>
</dbReference>
<dbReference type="EMBL" id="CAEFZW010000002">
    <property type="protein sequence ID" value="CAB4252750.1"/>
    <property type="molecule type" value="Genomic_DNA"/>
</dbReference>
<dbReference type="GO" id="GO:0051287">
    <property type="term" value="F:NAD binding"/>
    <property type="evidence" value="ECO:0007669"/>
    <property type="project" value="InterPro"/>
</dbReference>
<feature type="domain" description="D-isomer specific 2-hydroxyacid dehydrogenase NAD-binding" evidence="2">
    <location>
        <begin position="201"/>
        <end position="352"/>
    </location>
</feature>
<sequence length="386" mass="43622">MAKVIIPYKYQIELDDNLPLWHDLETNHSVQFLKYHMDTPEEFIKYINDEQINCIWITEDFFTYLGGPTPYWNYFPDSMKAIVVPWVGCDFIDGKRLWEEKGIVLCNVGPNAASNVSDLCLYLVLSCFRMTSFSEYCFKFIDTGDVDACKDHIGSKKSDVITHTLTNSEGTSFEYKYPKKKERSDVPINIVQNYNFGGKHIVSPTNKNVLILGFGSIGQMIGKKLNSAFNMKINYYKRTGPVPKEILGYDATYVNSLTDPKAWCDVDVIILSLPSNPQSDNIINKDTLAMCKDGVRVVNVGRGSCINEDDLLDALNSGKVNSCGLDVYKNEDTKVNEKLLSRWDVTALPHMGSAEYDIVLLETQITLENIEDIFIKGGHGIYTVNV</sequence>
<gene>
    <name evidence="3" type="ORF">KABA2_02S03498</name>
</gene>
<dbReference type="OrthoDB" id="298012at2759"/>
<dbReference type="SUPFAM" id="SSF52283">
    <property type="entry name" value="Formate/glycerate dehydrogenase catalytic domain-like"/>
    <property type="match status" value="1"/>
</dbReference>
<dbReference type="InterPro" id="IPR006140">
    <property type="entry name" value="D-isomer_DH_NAD-bd"/>
</dbReference>
<dbReference type="RefSeq" id="XP_041404788.1">
    <property type="nucleotide sequence ID" value="XM_041548854.1"/>
</dbReference>
<dbReference type="GeneID" id="64855885"/>
<protein>
    <submittedName>
        <fullName evidence="3">Similar to Saccharomyces cerevisiae YPL113C Glyoxylate reductase</fullName>
    </submittedName>
</protein>
<evidence type="ECO:0000256" key="1">
    <source>
        <dbReference type="ARBA" id="ARBA00023002"/>
    </source>
</evidence>
<dbReference type="SUPFAM" id="SSF51735">
    <property type="entry name" value="NAD(P)-binding Rossmann-fold domains"/>
    <property type="match status" value="1"/>
</dbReference>
<evidence type="ECO:0000313" key="3">
    <source>
        <dbReference type="EMBL" id="CAB4252750.1"/>
    </source>
</evidence>
<dbReference type="GO" id="GO:0016618">
    <property type="term" value="F:hydroxypyruvate reductase [NAD(P)H] activity"/>
    <property type="evidence" value="ECO:0007669"/>
    <property type="project" value="TreeGrafter"/>
</dbReference>
<dbReference type="Proteomes" id="UP000644660">
    <property type="component" value="Unassembled WGS sequence"/>
</dbReference>
<dbReference type="Gene3D" id="3.40.50.720">
    <property type="entry name" value="NAD(P)-binding Rossmann-like Domain"/>
    <property type="match status" value="4"/>
</dbReference>
<keyword evidence="4" id="KW-1185">Reference proteome</keyword>
<evidence type="ECO:0000313" key="4">
    <source>
        <dbReference type="Proteomes" id="UP000644660"/>
    </source>
</evidence>